<dbReference type="KEGG" id="dci:103521538"/>
<dbReference type="Proteomes" id="UP000079169">
    <property type="component" value="Unplaced"/>
</dbReference>
<keyword evidence="1" id="KW-0479">Metal-binding</keyword>
<comment type="similarity">
    <text evidence="1">Belongs to the E3 ubiquitin-protein ligase UBR1-like family.</text>
</comment>
<dbReference type="GO" id="GO:0061630">
    <property type="term" value="F:ubiquitin protein ligase activity"/>
    <property type="evidence" value="ECO:0007669"/>
    <property type="project" value="UniProtKB-UniRule"/>
</dbReference>
<keyword evidence="1" id="KW-0833">Ubl conjugation pathway</keyword>
<feature type="non-terminal residue" evidence="4">
    <location>
        <position position="1"/>
    </location>
</feature>
<dbReference type="GO" id="GO:0071596">
    <property type="term" value="P:ubiquitin-dependent protein catabolic process via the N-end rule pathway"/>
    <property type="evidence" value="ECO:0007669"/>
    <property type="project" value="UniProtKB-UniRule"/>
</dbReference>
<keyword evidence="3" id="KW-1185">Reference proteome</keyword>
<feature type="domain" description="E3 ubiquitin-protein ligase UBR-like C-terminal" evidence="2">
    <location>
        <begin position="272"/>
        <end position="329"/>
    </location>
</feature>
<sequence>VMAQMQAQQNSFMKENAQLFEANATIKLEEEEPESSCMDVVEHPVALGPNQTPRPNTGPVYYTCILCQEEQALTKQNDALVLAAFVQQSTVMFRNRNADRTDFKVNSLYISLEHQGPAPHTSTCGHVMHSTCWSKYFDNILAKENRRPYRLRQPTSFDIEKNEFLCPLCECLSNAALPLIPALSSIQTTTPTENAEVFVHMDFDAWLSIVEMVLEHKKRLKKSKATSECQDSTSSKQIKISHDSDEDTSDRQIITIIIIITHFLSQVPQDRKPLEINRLINLPDDYSELINTVSLFTCPNSDREDSRNPALCLICGDMLCSQSYCCQTELFFKMS</sequence>
<organism evidence="3 4">
    <name type="scientific">Diaphorina citri</name>
    <name type="common">Asian citrus psyllid</name>
    <dbReference type="NCBI Taxonomy" id="121845"/>
    <lineage>
        <taxon>Eukaryota</taxon>
        <taxon>Metazoa</taxon>
        <taxon>Ecdysozoa</taxon>
        <taxon>Arthropoda</taxon>
        <taxon>Hexapoda</taxon>
        <taxon>Insecta</taxon>
        <taxon>Pterygota</taxon>
        <taxon>Neoptera</taxon>
        <taxon>Paraneoptera</taxon>
        <taxon>Hemiptera</taxon>
        <taxon>Sternorrhyncha</taxon>
        <taxon>Psylloidea</taxon>
        <taxon>Psyllidae</taxon>
        <taxon>Diaphorininae</taxon>
        <taxon>Diaphorina</taxon>
    </lineage>
</organism>
<evidence type="ECO:0000313" key="3">
    <source>
        <dbReference type="Proteomes" id="UP000079169"/>
    </source>
</evidence>
<dbReference type="RefSeq" id="XP_008484870.1">
    <property type="nucleotide sequence ID" value="XM_008486648.1"/>
</dbReference>
<dbReference type="UniPathway" id="UPA00143"/>
<comment type="function">
    <text evidence="1">Ubiquitin ligase protein which is a component of the N-end rule pathway. Recognizes and binds to proteins bearing specific N-terminal residues that are destabilizing according to the N-end rule, leading to their ubiquitination and subsequent degradation.</text>
</comment>
<dbReference type="Pfam" id="PF18995">
    <property type="entry name" value="PRT6_C"/>
    <property type="match status" value="1"/>
</dbReference>
<comment type="catalytic activity">
    <reaction evidence="1">
        <text>S-ubiquitinyl-[E2 ubiquitin-conjugating enzyme]-L-cysteine + [acceptor protein]-L-lysine = [E2 ubiquitin-conjugating enzyme]-L-cysteine + N(6)-ubiquitinyl-[acceptor protein]-L-lysine.</text>
        <dbReference type="EC" id="2.3.2.27"/>
    </reaction>
</comment>
<feature type="non-terminal residue" evidence="4">
    <location>
        <position position="335"/>
    </location>
</feature>
<dbReference type="GeneID" id="103521538"/>
<dbReference type="AlphaFoldDB" id="A0A1S3DMK7"/>
<reference evidence="4" key="1">
    <citation type="submission" date="2025-08" db="UniProtKB">
        <authorList>
            <consortium name="RefSeq"/>
        </authorList>
    </citation>
    <scope>IDENTIFICATION</scope>
</reference>
<dbReference type="GO" id="GO:0005737">
    <property type="term" value="C:cytoplasm"/>
    <property type="evidence" value="ECO:0007669"/>
    <property type="project" value="TreeGrafter"/>
</dbReference>
<dbReference type="PANTHER" id="PTHR21497">
    <property type="entry name" value="UBIQUITIN LIGASE E3 ALPHA-RELATED"/>
    <property type="match status" value="1"/>
</dbReference>
<accession>A0A1S3DMK7</accession>
<name>A0A1S3DMK7_DIACI</name>
<dbReference type="PANTHER" id="PTHR21497:SF24">
    <property type="entry name" value="E3 UBIQUITIN-PROTEIN LIGASE UBR1"/>
    <property type="match status" value="1"/>
</dbReference>
<comment type="pathway">
    <text evidence="1">Protein modification; protein ubiquitination.</text>
</comment>
<evidence type="ECO:0000259" key="2">
    <source>
        <dbReference type="Pfam" id="PF18995"/>
    </source>
</evidence>
<keyword evidence="1" id="KW-0808">Transferase</keyword>
<gene>
    <name evidence="4" type="primary">LOC103521538</name>
</gene>
<keyword evidence="1" id="KW-0863">Zinc-finger</keyword>
<dbReference type="EC" id="2.3.2.27" evidence="1"/>
<dbReference type="PaxDb" id="121845-A0A1S3DMK7"/>
<keyword evidence="1" id="KW-0862">Zinc</keyword>
<dbReference type="GO" id="GO:0016567">
    <property type="term" value="P:protein ubiquitination"/>
    <property type="evidence" value="ECO:0007669"/>
    <property type="project" value="UniProtKB-UniRule"/>
</dbReference>
<dbReference type="STRING" id="121845.A0A1S3DMK7"/>
<protein>
    <recommendedName>
        <fullName evidence="1">E3 ubiquitin-protein ligase</fullName>
        <ecNumber evidence="1">2.3.2.27</ecNumber>
    </recommendedName>
</protein>
<dbReference type="GO" id="GO:0008270">
    <property type="term" value="F:zinc ion binding"/>
    <property type="evidence" value="ECO:0007669"/>
    <property type="project" value="UniProtKB-UniRule"/>
</dbReference>
<proteinExistence type="inferred from homology"/>
<dbReference type="InterPro" id="IPR044046">
    <property type="entry name" value="E3_ligase_UBR-like_C"/>
</dbReference>
<evidence type="ECO:0000313" key="4">
    <source>
        <dbReference type="RefSeq" id="XP_008484870.1"/>
    </source>
</evidence>
<dbReference type="GO" id="GO:0000151">
    <property type="term" value="C:ubiquitin ligase complex"/>
    <property type="evidence" value="ECO:0007669"/>
    <property type="project" value="TreeGrafter"/>
</dbReference>
<dbReference type="InterPro" id="IPR039164">
    <property type="entry name" value="UBR1-like"/>
</dbReference>
<evidence type="ECO:0000256" key="1">
    <source>
        <dbReference type="RuleBase" id="RU366018"/>
    </source>
</evidence>